<keyword evidence="3" id="KW-1185">Reference proteome</keyword>
<gene>
    <name evidence="2" type="ORF">WMY93_018112</name>
</gene>
<feature type="compositionally biased region" description="Low complexity" evidence="1">
    <location>
        <begin position="271"/>
        <end position="386"/>
    </location>
</feature>
<evidence type="ECO:0000256" key="1">
    <source>
        <dbReference type="SAM" id="MobiDB-lite"/>
    </source>
</evidence>
<evidence type="ECO:0000313" key="3">
    <source>
        <dbReference type="Proteomes" id="UP001460270"/>
    </source>
</evidence>
<accession>A0AAW0NKM9</accession>
<sequence>MHCAGLRLSSVLPTPSDKIADQRIASNISRLHKKAPKGKTHDACAARMVVLVRDVLSGFFKPANIPIHVEDLLALDITDKNVLYPNKRLYVGRFCFHTLNRARIEKKSMGSNCTVYSSLREGYIKCASFLLKNLPLSNQTIKSLSALSPSLFLHESMADAFTTLAETLPNIVKTEEIGQLVEEVRANQIDPQLQDKSHCFDETTARIDVDWWSAVISTKVAAGELKFPIMGKLVKALLLVFTGPLVEGQHFSSSNQSQHFCSSNQSQQLCSSNQASSSAPPTKASSSAPPTKASSSAPPTKASTSAPPTKASSSAPQTKASTSAPPTKASTSAPPTKASTSAPPTKASTSAPPAKAHSYAPPTKASTSAPPTKDSSSAPSNKANPPTKCSSSASA</sequence>
<name>A0AAW0NKM9_9GOBI</name>
<evidence type="ECO:0000313" key="2">
    <source>
        <dbReference type="EMBL" id="KAK7901343.1"/>
    </source>
</evidence>
<dbReference type="Proteomes" id="UP001460270">
    <property type="component" value="Unassembled WGS sequence"/>
</dbReference>
<protein>
    <submittedName>
        <fullName evidence="2">Uncharacterized protein</fullName>
    </submittedName>
</protein>
<proteinExistence type="predicted"/>
<dbReference type="EMBL" id="JBBPFD010000013">
    <property type="protein sequence ID" value="KAK7901343.1"/>
    <property type="molecule type" value="Genomic_DNA"/>
</dbReference>
<organism evidence="2 3">
    <name type="scientific">Mugilogobius chulae</name>
    <name type="common">yellowstripe goby</name>
    <dbReference type="NCBI Taxonomy" id="88201"/>
    <lineage>
        <taxon>Eukaryota</taxon>
        <taxon>Metazoa</taxon>
        <taxon>Chordata</taxon>
        <taxon>Craniata</taxon>
        <taxon>Vertebrata</taxon>
        <taxon>Euteleostomi</taxon>
        <taxon>Actinopterygii</taxon>
        <taxon>Neopterygii</taxon>
        <taxon>Teleostei</taxon>
        <taxon>Neoteleostei</taxon>
        <taxon>Acanthomorphata</taxon>
        <taxon>Gobiaria</taxon>
        <taxon>Gobiiformes</taxon>
        <taxon>Gobioidei</taxon>
        <taxon>Gobiidae</taxon>
        <taxon>Gobionellinae</taxon>
        <taxon>Mugilogobius</taxon>
    </lineage>
</organism>
<reference evidence="3" key="1">
    <citation type="submission" date="2024-04" db="EMBL/GenBank/DDBJ databases">
        <title>Salinicola lusitanus LLJ914,a marine bacterium isolated from the Okinawa Trough.</title>
        <authorList>
            <person name="Li J."/>
        </authorList>
    </citation>
    <scope>NUCLEOTIDE SEQUENCE [LARGE SCALE GENOMIC DNA]</scope>
</reference>
<feature type="region of interest" description="Disordered" evidence="1">
    <location>
        <begin position="271"/>
        <end position="395"/>
    </location>
</feature>
<comment type="caution">
    <text evidence="2">The sequence shown here is derived from an EMBL/GenBank/DDBJ whole genome shotgun (WGS) entry which is preliminary data.</text>
</comment>
<dbReference type="AlphaFoldDB" id="A0AAW0NKM9"/>